<evidence type="ECO:0008006" key="5">
    <source>
        <dbReference type="Google" id="ProtNLM"/>
    </source>
</evidence>
<name>W4HJ84_9RHOB</name>
<sequence length="318" mass="33241">MRHVLSLATALAVIAGAAAAQDDYPSGPVTLLVPYSPGGSTDRTARALATVLEEKWGQPLVVENRPGAGSMIGTAALAQAEPDGQTLLLNTAAFATAPAIQTDLPFDPREDITPITMVATSPYVVVGGAEVEAENFADFLAEAREDPMFFATAGVGSSSHFTAELLAQQAELPGDVVHFSGGGDANTQLMGGHADIYISTTASVMPYVNNGQVKALGVLGAERFELLPDVQSSGENDVEGIDINGWVGMFAPGGMDAELVETINADVNEAIRSDSFMQLLEENFVLPGDTTADEFSQIVYDEMDTWAGLAESRGISAQ</sequence>
<dbReference type="RefSeq" id="WP_043845035.1">
    <property type="nucleotide sequence ID" value="NZ_AQQW01000008.1"/>
</dbReference>
<dbReference type="Pfam" id="PF03401">
    <property type="entry name" value="TctC"/>
    <property type="match status" value="1"/>
</dbReference>
<dbReference type="eggNOG" id="COG3181">
    <property type="taxonomic scope" value="Bacteria"/>
</dbReference>
<dbReference type="Proteomes" id="UP000019063">
    <property type="component" value="Unassembled WGS sequence"/>
</dbReference>
<evidence type="ECO:0000256" key="2">
    <source>
        <dbReference type="SAM" id="SignalP"/>
    </source>
</evidence>
<gene>
    <name evidence="3" type="ORF">ATO8_13182</name>
</gene>
<reference evidence="3 4" key="1">
    <citation type="journal article" date="2014" name="Antonie Van Leeuwenhoek">
        <title>Roseivivax atlanticus sp. nov., isolated from surface seawater of the Atlantic Ocean.</title>
        <authorList>
            <person name="Li G."/>
            <person name="Lai Q."/>
            <person name="Liu X."/>
            <person name="Sun F."/>
            <person name="Shao Z."/>
        </authorList>
    </citation>
    <scope>NUCLEOTIDE SEQUENCE [LARGE SCALE GENOMIC DNA]</scope>
    <source>
        <strain evidence="3 4">22II-s10s</strain>
    </source>
</reference>
<comment type="caution">
    <text evidence="3">The sequence shown here is derived from an EMBL/GenBank/DDBJ whole genome shotgun (WGS) entry which is preliminary data.</text>
</comment>
<dbReference type="InterPro" id="IPR042100">
    <property type="entry name" value="Bug_dom1"/>
</dbReference>
<proteinExistence type="inferred from homology"/>
<dbReference type="InterPro" id="IPR005064">
    <property type="entry name" value="BUG"/>
</dbReference>
<accession>W4HJ84</accession>
<dbReference type="PANTHER" id="PTHR42928:SF5">
    <property type="entry name" value="BLR1237 PROTEIN"/>
    <property type="match status" value="1"/>
</dbReference>
<organism evidence="3 4">
    <name type="scientific">Roseivivax marinus</name>
    <dbReference type="NCBI Taxonomy" id="1379903"/>
    <lineage>
        <taxon>Bacteria</taxon>
        <taxon>Pseudomonadati</taxon>
        <taxon>Pseudomonadota</taxon>
        <taxon>Alphaproteobacteria</taxon>
        <taxon>Rhodobacterales</taxon>
        <taxon>Roseobacteraceae</taxon>
        <taxon>Roseivivax</taxon>
    </lineage>
</organism>
<dbReference type="Gene3D" id="3.40.190.150">
    <property type="entry name" value="Bordetella uptake gene, domain 1"/>
    <property type="match status" value="1"/>
</dbReference>
<dbReference type="CDD" id="cd07012">
    <property type="entry name" value="PBP2_Bug_TTT"/>
    <property type="match status" value="1"/>
</dbReference>
<evidence type="ECO:0000313" key="4">
    <source>
        <dbReference type="Proteomes" id="UP000019063"/>
    </source>
</evidence>
<evidence type="ECO:0000256" key="1">
    <source>
        <dbReference type="ARBA" id="ARBA00006987"/>
    </source>
</evidence>
<comment type="similarity">
    <text evidence="1">Belongs to the UPF0065 (bug) family.</text>
</comment>
<dbReference type="PATRIC" id="fig|1317118.6.peg.2712"/>
<keyword evidence="4" id="KW-1185">Reference proteome</keyword>
<feature type="chain" id="PRO_5004843284" description="Tripartite tricarboxylate transporter substrate binding protein" evidence="2">
    <location>
        <begin position="21"/>
        <end position="318"/>
    </location>
</feature>
<protein>
    <recommendedName>
        <fullName evidence="5">Tripartite tricarboxylate transporter substrate binding protein</fullName>
    </recommendedName>
</protein>
<dbReference type="SUPFAM" id="SSF53850">
    <property type="entry name" value="Periplasmic binding protein-like II"/>
    <property type="match status" value="1"/>
</dbReference>
<evidence type="ECO:0000313" key="3">
    <source>
        <dbReference type="EMBL" id="ETW12050.1"/>
    </source>
</evidence>
<dbReference type="PIRSF" id="PIRSF017082">
    <property type="entry name" value="YflP"/>
    <property type="match status" value="1"/>
</dbReference>
<dbReference type="STRING" id="1379903.ATO8_13182"/>
<feature type="signal peptide" evidence="2">
    <location>
        <begin position="1"/>
        <end position="20"/>
    </location>
</feature>
<dbReference type="EMBL" id="AQQW01000008">
    <property type="protein sequence ID" value="ETW12050.1"/>
    <property type="molecule type" value="Genomic_DNA"/>
</dbReference>
<keyword evidence="2" id="KW-0732">Signal</keyword>
<dbReference type="Gene3D" id="3.40.190.10">
    <property type="entry name" value="Periplasmic binding protein-like II"/>
    <property type="match status" value="1"/>
</dbReference>
<dbReference type="AlphaFoldDB" id="W4HJ84"/>
<dbReference type="PANTHER" id="PTHR42928">
    <property type="entry name" value="TRICARBOXYLATE-BINDING PROTEIN"/>
    <property type="match status" value="1"/>
</dbReference>